<organism evidence="2 3">
    <name type="scientific">Phytophthora megakarya</name>
    <dbReference type="NCBI Taxonomy" id="4795"/>
    <lineage>
        <taxon>Eukaryota</taxon>
        <taxon>Sar</taxon>
        <taxon>Stramenopiles</taxon>
        <taxon>Oomycota</taxon>
        <taxon>Peronosporomycetes</taxon>
        <taxon>Peronosporales</taxon>
        <taxon>Peronosporaceae</taxon>
        <taxon>Phytophthora</taxon>
    </lineage>
</organism>
<dbReference type="Proteomes" id="UP000198211">
    <property type="component" value="Unassembled WGS sequence"/>
</dbReference>
<dbReference type="EMBL" id="NBNE01007025">
    <property type="protein sequence ID" value="OWZ01201.1"/>
    <property type="molecule type" value="Genomic_DNA"/>
</dbReference>
<evidence type="ECO:0000313" key="2">
    <source>
        <dbReference type="EMBL" id="OWZ01201.1"/>
    </source>
</evidence>
<evidence type="ECO:0000313" key="3">
    <source>
        <dbReference type="Proteomes" id="UP000198211"/>
    </source>
</evidence>
<accession>A0A225V6V2</accession>
<evidence type="ECO:0000259" key="1">
    <source>
        <dbReference type="Pfam" id="PF03372"/>
    </source>
</evidence>
<dbReference type="InterPro" id="IPR036691">
    <property type="entry name" value="Endo/exonu/phosph_ase_sf"/>
</dbReference>
<dbReference type="InterPro" id="IPR005135">
    <property type="entry name" value="Endo/exonuclease/phosphatase"/>
</dbReference>
<reference evidence="3" key="1">
    <citation type="submission" date="2017-03" db="EMBL/GenBank/DDBJ databases">
        <title>Phytopthora megakarya and P. palmivora, two closely related causual agents of cacao black pod achieved similar genome size and gene model numbers by different mechanisms.</title>
        <authorList>
            <person name="Ali S."/>
            <person name="Shao J."/>
            <person name="Larry D.J."/>
            <person name="Kronmiller B."/>
            <person name="Shen D."/>
            <person name="Strem M.D."/>
            <person name="Melnick R.L."/>
            <person name="Guiltinan M.J."/>
            <person name="Tyler B.M."/>
            <person name="Meinhardt L.W."/>
            <person name="Bailey B.A."/>
        </authorList>
    </citation>
    <scope>NUCLEOTIDE SEQUENCE [LARGE SCALE GENOMIC DNA]</scope>
    <source>
        <strain evidence="3">zdho120</strain>
    </source>
</reference>
<proteinExistence type="predicted"/>
<dbReference type="OrthoDB" id="143539at2759"/>
<keyword evidence="3" id="KW-1185">Reference proteome</keyword>
<dbReference type="AlphaFoldDB" id="A0A225V6V2"/>
<dbReference type="Gene3D" id="3.60.10.10">
    <property type="entry name" value="Endonuclease/exonuclease/phosphatase"/>
    <property type="match status" value="1"/>
</dbReference>
<protein>
    <recommendedName>
        <fullName evidence="1">Endonuclease/exonuclease/phosphatase domain-containing protein</fullName>
    </recommendedName>
</protein>
<name>A0A225V6V2_9STRA</name>
<dbReference type="SUPFAM" id="SSF56219">
    <property type="entry name" value="DNase I-like"/>
    <property type="match status" value="1"/>
</dbReference>
<comment type="caution">
    <text evidence="2">The sequence shown here is derived from an EMBL/GenBank/DDBJ whole genome shotgun (WGS) entry which is preliminary data.</text>
</comment>
<feature type="domain" description="Endonuclease/exonuclease/phosphatase" evidence="1">
    <location>
        <begin position="57"/>
        <end position="212"/>
    </location>
</feature>
<sequence length="505" mass="57830">MLLSLVTRDYAYRDWKKFGSSRTRKVPAVLVVGTQYVAMAFVRERWENRLVKDSICYSDSKRSMCVKLRLGHARAMWIIGTYIHHSPERHKTQTQAEWDWIQTQTSLGRLDNAIVLVGGDFNTYPDEGLDRRGVGVGERSSQAKEMSHRFETWTTTHGLVSSFKSHHRTTPRFTYERGGVKTALDDIYVSGEHESIIVSSGIWLHSLVSSDHVGTPFVVLRCERGTRIAATVHEITHIKVVSTRDKTSEEMTAFTIVTDKMLGEGKITLIEDIDPATTNEAEILDWLERAIVNMNECLYTSAKNLWGESNQSRRQLARSVSVKRSNRCTAQLRQIQQLTELPEVCANDLINATNAVHWPKWVVRPDLMVEGSAHEHGTRNLVMLLACPPHERATEAWVAWVRTIIKQWRQIMRTRRNWRQTQRQIRIQEQRQTWFSGGGLKRFLRSTLGNQAPPVTIRSALVSESTGFRYTESRSEVQAELTKLLDNWIPADENRITTFLGNVSS</sequence>
<dbReference type="GO" id="GO:0003824">
    <property type="term" value="F:catalytic activity"/>
    <property type="evidence" value="ECO:0007669"/>
    <property type="project" value="InterPro"/>
</dbReference>
<dbReference type="Pfam" id="PF03372">
    <property type="entry name" value="Exo_endo_phos"/>
    <property type="match status" value="1"/>
</dbReference>
<gene>
    <name evidence="2" type="ORF">PHMEG_00027465</name>
</gene>